<keyword evidence="1" id="KW-0106">Calcium</keyword>
<feature type="domain" description="EF-hand" evidence="2">
    <location>
        <begin position="105"/>
        <end position="140"/>
    </location>
</feature>
<dbReference type="Pfam" id="PF13499">
    <property type="entry name" value="EF-hand_7"/>
    <property type="match status" value="1"/>
</dbReference>
<dbReference type="EMBL" id="JAPMOS010000022">
    <property type="protein sequence ID" value="KAJ4459195.1"/>
    <property type="molecule type" value="Genomic_DNA"/>
</dbReference>
<evidence type="ECO:0000259" key="2">
    <source>
        <dbReference type="PROSITE" id="PS50222"/>
    </source>
</evidence>
<dbReference type="PROSITE" id="PS00018">
    <property type="entry name" value="EF_HAND_1"/>
    <property type="match status" value="1"/>
</dbReference>
<dbReference type="SMART" id="SM00054">
    <property type="entry name" value="EFh"/>
    <property type="match status" value="2"/>
</dbReference>
<evidence type="ECO:0000313" key="4">
    <source>
        <dbReference type="Proteomes" id="UP001141327"/>
    </source>
</evidence>
<accession>A0ABQ8UR43</accession>
<dbReference type="Proteomes" id="UP001141327">
    <property type="component" value="Unassembled WGS sequence"/>
</dbReference>
<reference evidence="3" key="1">
    <citation type="journal article" date="2022" name="bioRxiv">
        <title>Genomics of Preaxostyla Flagellates Illuminates Evolutionary Transitions and the Path Towards Mitochondrial Loss.</title>
        <authorList>
            <person name="Novak L.V.F."/>
            <person name="Treitli S.C."/>
            <person name="Pyrih J."/>
            <person name="Halakuc P."/>
            <person name="Pipaliya S.V."/>
            <person name="Vacek V."/>
            <person name="Brzon O."/>
            <person name="Soukal P."/>
            <person name="Eme L."/>
            <person name="Dacks J.B."/>
            <person name="Karnkowska A."/>
            <person name="Elias M."/>
            <person name="Hampl V."/>
        </authorList>
    </citation>
    <scope>NUCLEOTIDE SEQUENCE</scope>
    <source>
        <strain evidence="3">RCP-MX</strain>
    </source>
</reference>
<dbReference type="SUPFAM" id="SSF47473">
    <property type="entry name" value="EF-hand"/>
    <property type="match status" value="1"/>
</dbReference>
<protein>
    <recommendedName>
        <fullName evidence="2">EF-hand domain-containing protein</fullName>
    </recommendedName>
</protein>
<dbReference type="InterPro" id="IPR002048">
    <property type="entry name" value="EF_hand_dom"/>
</dbReference>
<evidence type="ECO:0000313" key="3">
    <source>
        <dbReference type="EMBL" id="KAJ4459195.1"/>
    </source>
</evidence>
<keyword evidence="4" id="KW-1185">Reference proteome</keyword>
<gene>
    <name evidence="3" type="ORF">PAPYR_5001</name>
</gene>
<evidence type="ECO:0000256" key="1">
    <source>
        <dbReference type="ARBA" id="ARBA00022837"/>
    </source>
</evidence>
<proteinExistence type="predicted"/>
<dbReference type="PROSITE" id="PS50222">
    <property type="entry name" value="EF_HAND_2"/>
    <property type="match status" value="2"/>
</dbReference>
<dbReference type="Gene3D" id="1.10.238.10">
    <property type="entry name" value="EF-hand"/>
    <property type="match status" value="1"/>
</dbReference>
<organism evidence="3 4">
    <name type="scientific">Paratrimastix pyriformis</name>
    <dbReference type="NCBI Taxonomy" id="342808"/>
    <lineage>
        <taxon>Eukaryota</taxon>
        <taxon>Metamonada</taxon>
        <taxon>Preaxostyla</taxon>
        <taxon>Paratrimastigidae</taxon>
        <taxon>Paratrimastix</taxon>
    </lineage>
</organism>
<dbReference type="InterPro" id="IPR018247">
    <property type="entry name" value="EF_Hand_1_Ca_BS"/>
</dbReference>
<dbReference type="CDD" id="cd00051">
    <property type="entry name" value="EFh"/>
    <property type="match status" value="1"/>
</dbReference>
<dbReference type="InterPro" id="IPR011992">
    <property type="entry name" value="EF-hand-dom_pair"/>
</dbReference>
<comment type="caution">
    <text evidence="3">The sequence shown here is derived from an EMBL/GenBank/DDBJ whole genome shotgun (WGS) entry which is preliminary data.</text>
</comment>
<feature type="domain" description="EF-hand" evidence="2">
    <location>
        <begin position="141"/>
        <end position="176"/>
    </location>
</feature>
<sequence>MDVPTAAGYQLASFPMRVPRPVTEEVLSQIKGVFRHYATHSPPDPPHLTRATFKLATVALLGSRPSKQELDVYFPLPSPSGGSQEAVMEQDRFIKVMSDRLSIIDPDEEIRLMFRAFEVSGSGFLTLADVGTIFQTYAPAVSSVTIEQIFSEADRDGDGRVTYTDFERMLTAPEAATTTTSLRTASPFAVFR</sequence>
<name>A0ABQ8UR43_9EUKA</name>